<feature type="compositionally biased region" description="Basic and acidic residues" evidence="1">
    <location>
        <begin position="1"/>
        <end position="14"/>
    </location>
</feature>
<protein>
    <recommendedName>
        <fullName evidence="4">Asp23/Gls24 family envelope stress response protein</fullName>
    </recommendedName>
</protein>
<accession>A0A1M6UJK3</accession>
<reference evidence="2 3" key="1">
    <citation type="submission" date="2016-11" db="EMBL/GenBank/DDBJ databases">
        <authorList>
            <person name="Jaros S."/>
            <person name="Januszkiewicz K."/>
            <person name="Wedrychowicz H."/>
        </authorList>
    </citation>
    <scope>NUCLEOTIDE SEQUENCE [LARGE SCALE GENOMIC DNA]</scope>
    <source>
        <strain evidence="2 3">CGMCC 4.5723</strain>
    </source>
</reference>
<dbReference type="Proteomes" id="UP000184452">
    <property type="component" value="Unassembled WGS sequence"/>
</dbReference>
<evidence type="ECO:0000256" key="1">
    <source>
        <dbReference type="SAM" id="MobiDB-lite"/>
    </source>
</evidence>
<organism evidence="2 3">
    <name type="scientific">Nocardiopsis flavescens</name>
    <dbReference type="NCBI Taxonomy" id="758803"/>
    <lineage>
        <taxon>Bacteria</taxon>
        <taxon>Bacillati</taxon>
        <taxon>Actinomycetota</taxon>
        <taxon>Actinomycetes</taxon>
        <taxon>Streptosporangiales</taxon>
        <taxon>Nocardiopsidaceae</taxon>
        <taxon>Nocardiopsis</taxon>
    </lineage>
</organism>
<dbReference type="AlphaFoldDB" id="A0A1M6UJK3"/>
<keyword evidence="3" id="KW-1185">Reference proteome</keyword>
<feature type="region of interest" description="Disordered" evidence="1">
    <location>
        <begin position="1"/>
        <end position="38"/>
    </location>
</feature>
<evidence type="ECO:0000313" key="2">
    <source>
        <dbReference type="EMBL" id="SHK69320.1"/>
    </source>
</evidence>
<dbReference type="RefSeq" id="WP_073383785.1">
    <property type="nucleotide sequence ID" value="NZ_FQZK01000028.1"/>
</dbReference>
<evidence type="ECO:0000313" key="3">
    <source>
        <dbReference type="Proteomes" id="UP000184452"/>
    </source>
</evidence>
<gene>
    <name evidence="2" type="ORF">SAMN05421803_12827</name>
</gene>
<sequence length="123" mass="13356">MTGTRTHDVPRQRESTSAPGERTGPGHPRDPGGRTDIDSGVIEKTAVRAAGEVAGARVPGRGRAARARISGEVVLLSLRICVDYPEPVRRIAGLVRSRVRERVEHTTGKQVHHIDIEIAETVR</sequence>
<dbReference type="EMBL" id="FQZK01000028">
    <property type="protein sequence ID" value="SHK69320.1"/>
    <property type="molecule type" value="Genomic_DNA"/>
</dbReference>
<dbReference type="STRING" id="758803.SAMN05421803_12827"/>
<evidence type="ECO:0008006" key="4">
    <source>
        <dbReference type="Google" id="ProtNLM"/>
    </source>
</evidence>
<proteinExistence type="predicted"/>
<feature type="compositionally biased region" description="Basic and acidic residues" evidence="1">
    <location>
        <begin position="27"/>
        <end position="37"/>
    </location>
</feature>
<name>A0A1M6UJK3_9ACTN</name>
<dbReference type="OrthoDB" id="3532062at2"/>